<dbReference type="InterPro" id="IPR043426">
    <property type="entry name" value="MltB-like"/>
</dbReference>
<dbReference type="FunFam" id="1.10.8.350:FF:000001">
    <property type="entry name" value="Lytic murein transglycosylase B"/>
    <property type="match status" value="1"/>
</dbReference>
<organism evidence="3 4">
    <name type="scientific">Methylocystis bryophila</name>
    <dbReference type="NCBI Taxonomy" id="655015"/>
    <lineage>
        <taxon>Bacteria</taxon>
        <taxon>Pseudomonadati</taxon>
        <taxon>Pseudomonadota</taxon>
        <taxon>Alphaproteobacteria</taxon>
        <taxon>Hyphomicrobiales</taxon>
        <taxon>Methylocystaceae</taxon>
        <taxon>Methylocystis</taxon>
    </lineage>
</organism>
<dbReference type="InterPro" id="IPR023346">
    <property type="entry name" value="Lysozyme-like_dom_sf"/>
</dbReference>
<gene>
    <name evidence="3" type="ORF">B1812_15865</name>
</gene>
<name>A0A1W6MXM5_9HYPH</name>
<dbReference type="KEGG" id="mbry:B1812_15865"/>
<dbReference type="CDD" id="cd13399">
    <property type="entry name" value="Slt35-like"/>
    <property type="match status" value="1"/>
</dbReference>
<dbReference type="Gene3D" id="1.10.8.350">
    <property type="entry name" value="Bacterial muramidase"/>
    <property type="match status" value="1"/>
</dbReference>
<feature type="signal peptide" evidence="1">
    <location>
        <begin position="1"/>
        <end position="31"/>
    </location>
</feature>
<dbReference type="InterPro" id="IPR011970">
    <property type="entry name" value="MltB_2"/>
</dbReference>
<dbReference type="SUPFAM" id="SSF53955">
    <property type="entry name" value="Lysozyme-like"/>
    <property type="match status" value="1"/>
</dbReference>
<evidence type="ECO:0000256" key="1">
    <source>
        <dbReference type="SAM" id="SignalP"/>
    </source>
</evidence>
<dbReference type="RefSeq" id="WP_085772442.1">
    <property type="nucleotide sequence ID" value="NZ_AP027149.1"/>
</dbReference>
<protein>
    <submittedName>
        <fullName evidence="3">Lytic transglycosylase</fullName>
    </submittedName>
</protein>
<reference evidence="3 4" key="1">
    <citation type="submission" date="2017-02" db="EMBL/GenBank/DDBJ databases">
        <authorList>
            <person name="Peterson S.W."/>
        </authorList>
    </citation>
    <scope>NUCLEOTIDE SEQUENCE [LARGE SCALE GENOMIC DNA]</scope>
    <source>
        <strain evidence="3 4">S285</strain>
    </source>
</reference>
<dbReference type="GO" id="GO:0008933">
    <property type="term" value="F:peptidoglycan lytic transglycosylase activity"/>
    <property type="evidence" value="ECO:0007669"/>
    <property type="project" value="TreeGrafter"/>
</dbReference>
<sequence>MADQRYHNAFLRVARFLATALIALSAAPALAAPCGNDSSGFGAWLAAFKDEAAANGVSRSVVERALRDVRYDPRVIGRDRGQGHVFKKSFEDFSARLVTPKRVSHGKALMRRHAALLAKIERQYGVPGAIIVAIWGLETGYGADTGRFPILSAVATLAYDCRRAETFRAELLDALRIVERGDMRPEDMRGDWAGEIGQTQLLPSSYLLYAVDFNGDGTRDLIRDTADALASTANFLQSKGWKRGEGFREGEANFAVLLEWNKARVYAKTIARLAQAIEGETD</sequence>
<dbReference type="PANTHER" id="PTHR30163:SF8">
    <property type="entry name" value="LYTIC MUREIN TRANSGLYCOSYLASE"/>
    <property type="match status" value="1"/>
</dbReference>
<evidence type="ECO:0000313" key="4">
    <source>
        <dbReference type="Proteomes" id="UP000193978"/>
    </source>
</evidence>
<proteinExistence type="predicted"/>
<dbReference type="Pfam" id="PF13406">
    <property type="entry name" value="SLT_2"/>
    <property type="match status" value="1"/>
</dbReference>
<keyword evidence="4" id="KW-1185">Reference proteome</keyword>
<feature type="chain" id="PRO_5011964117" evidence="1">
    <location>
        <begin position="32"/>
        <end position="282"/>
    </location>
</feature>
<feature type="domain" description="Transglycosylase SLT" evidence="2">
    <location>
        <begin position="41"/>
        <end position="246"/>
    </location>
</feature>
<dbReference type="STRING" id="655015.B1812_15865"/>
<dbReference type="Proteomes" id="UP000193978">
    <property type="component" value="Chromosome"/>
</dbReference>
<accession>A0A1W6MXM5</accession>
<keyword evidence="1" id="KW-0732">Signal</keyword>
<dbReference type="GO" id="GO:0009253">
    <property type="term" value="P:peptidoglycan catabolic process"/>
    <property type="evidence" value="ECO:0007669"/>
    <property type="project" value="TreeGrafter"/>
</dbReference>
<dbReference type="NCBIfam" id="TIGR02283">
    <property type="entry name" value="MltB_2"/>
    <property type="match status" value="1"/>
</dbReference>
<dbReference type="AlphaFoldDB" id="A0A1W6MXM5"/>
<dbReference type="InterPro" id="IPR031304">
    <property type="entry name" value="SLT_2"/>
</dbReference>
<dbReference type="EMBL" id="CP019948">
    <property type="protein sequence ID" value="ARN82321.1"/>
    <property type="molecule type" value="Genomic_DNA"/>
</dbReference>
<evidence type="ECO:0000259" key="2">
    <source>
        <dbReference type="Pfam" id="PF13406"/>
    </source>
</evidence>
<evidence type="ECO:0000313" key="3">
    <source>
        <dbReference type="EMBL" id="ARN82321.1"/>
    </source>
</evidence>
<dbReference type="OrthoDB" id="9808544at2"/>
<dbReference type="PANTHER" id="PTHR30163">
    <property type="entry name" value="MEMBRANE-BOUND LYTIC MUREIN TRANSGLYCOSYLASE B"/>
    <property type="match status" value="1"/>
</dbReference>